<reference evidence="7" key="1">
    <citation type="submission" date="2025-08" db="UniProtKB">
        <authorList>
            <consortium name="Ensembl"/>
        </authorList>
    </citation>
    <scope>IDENTIFICATION</scope>
</reference>
<evidence type="ECO:0000256" key="4">
    <source>
        <dbReference type="ARBA" id="ARBA00023136"/>
    </source>
</evidence>
<dbReference type="Ensembl" id="ENSCABT00000026143.1">
    <property type="protein sequence ID" value="ENSCABP00000023859.1"/>
    <property type="gene ID" value="ENSCABG00000017545.1"/>
</dbReference>
<feature type="transmembrane region" description="Helical" evidence="5">
    <location>
        <begin position="284"/>
        <end position="302"/>
    </location>
</feature>
<dbReference type="GO" id="GO:0016020">
    <property type="term" value="C:membrane"/>
    <property type="evidence" value="ECO:0007669"/>
    <property type="project" value="UniProtKB-SubCell"/>
</dbReference>
<dbReference type="PANTHER" id="PTHR10924">
    <property type="entry name" value="MAJOR FACILITATOR SUPERFAMILY PROTEIN-RELATED"/>
    <property type="match status" value="1"/>
</dbReference>
<feature type="transmembrane region" description="Helical" evidence="5">
    <location>
        <begin position="215"/>
        <end position="236"/>
    </location>
</feature>
<keyword evidence="3 5" id="KW-1133">Transmembrane helix</keyword>
<evidence type="ECO:0000256" key="2">
    <source>
        <dbReference type="ARBA" id="ARBA00022692"/>
    </source>
</evidence>
<protein>
    <submittedName>
        <fullName evidence="7">Solute carrier family 49 member 3</fullName>
    </submittedName>
</protein>
<feature type="transmembrane region" description="Helical" evidence="5">
    <location>
        <begin position="343"/>
        <end position="366"/>
    </location>
</feature>
<comment type="subcellular location">
    <subcellularLocation>
        <location evidence="1">Membrane</location>
        <topology evidence="1">Multi-pass membrane protein</topology>
    </subcellularLocation>
</comment>
<keyword evidence="4 5" id="KW-0472">Membrane</keyword>
<feature type="transmembrane region" description="Helical" evidence="5">
    <location>
        <begin position="386"/>
        <end position="407"/>
    </location>
</feature>
<dbReference type="Gene3D" id="1.20.1250.20">
    <property type="entry name" value="MFS general substrate transporter like domains"/>
    <property type="match status" value="2"/>
</dbReference>
<dbReference type="GeneTree" id="ENSGT01030000234625"/>
<evidence type="ECO:0000313" key="7">
    <source>
        <dbReference type="Ensembl" id="ENSCABP00000023859.1"/>
    </source>
</evidence>
<dbReference type="Pfam" id="PF07690">
    <property type="entry name" value="MFS_1"/>
    <property type="match status" value="1"/>
</dbReference>
<dbReference type="PANTHER" id="PTHR10924:SF6">
    <property type="entry name" value="SOLUTE CARRIER FAMILY 49 MEMBER A3"/>
    <property type="match status" value="1"/>
</dbReference>
<feature type="transmembrane region" description="Helical" evidence="5">
    <location>
        <begin position="308"/>
        <end position="331"/>
    </location>
</feature>
<keyword evidence="8" id="KW-1185">Reference proteome</keyword>
<evidence type="ECO:0000256" key="3">
    <source>
        <dbReference type="ARBA" id="ARBA00022989"/>
    </source>
</evidence>
<accession>A0A8C0IXW2</accession>
<gene>
    <name evidence="7" type="primary">SLC49A3</name>
</gene>
<dbReference type="InterPro" id="IPR020846">
    <property type="entry name" value="MFS_dom"/>
</dbReference>
<organism evidence="7 8">
    <name type="scientific">Chelonoidis abingdonii</name>
    <name type="common">Abingdon island giant tortoise</name>
    <name type="synonym">Testudo abingdonii</name>
    <dbReference type="NCBI Taxonomy" id="106734"/>
    <lineage>
        <taxon>Eukaryota</taxon>
        <taxon>Metazoa</taxon>
        <taxon>Chordata</taxon>
        <taxon>Craniata</taxon>
        <taxon>Vertebrata</taxon>
        <taxon>Euteleostomi</taxon>
        <taxon>Archelosauria</taxon>
        <taxon>Testudinata</taxon>
        <taxon>Testudines</taxon>
        <taxon>Cryptodira</taxon>
        <taxon>Durocryptodira</taxon>
        <taxon>Testudinoidea</taxon>
        <taxon>Testudinidae</taxon>
        <taxon>Chelonoidis</taxon>
    </lineage>
</organism>
<evidence type="ECO:0000256" key="5">
    <source>
        <dbReference type="SAM" id="Phobius"/>
    </source>
</evidence>
<dbReference type="InterPro" id="IPR036259">
    <property type="entry name" value="MFS_trans_sf"/>
</dbReference>
<keyword evidence="2 5" id="KW-0812">Transmembrane</keyword>
<dbReference type="Proteomes" id="UP000694404">
    <property type="component" value="Unplaced"/>
</dbReference>
<dbReference type="InterPro" id="IPR011701">
    <property type="entry name" value="MFS"/>
</dbReference>
<dbReference type="SUPFAM" id="SSF103473">
    <property type="entry name" value="MFS general substrate transporter"/>
    <property type="match status" value="1"/>
</dbReference>
<dbReference type="CDD" id="cd17399">
    <property type="entry name" value="MFS_MFSD7"/>
    <property type="match status" value="1"/>
</dbReference>
<dbReference type="InterPro" id="IPR049680">
    <property type="entry name" value="FLVCR1-2_SLC49-like"/>
</dbReference>
<evidence type="ECO:0000259" key="6">
    <source>
        <dbReference type="PROSITE" id="PS50850"/>
    </source>
</evidence>
<feature type="transmembrane region" description="Helical" evidence="5">
    <location>
        <begin position="248"/>
        <end position="272"/>
    </location>
</feature>
<evidence type="ECO:0000313" key="8">
    <source>
        <dbReference type="Proteomes" id="UP000694404"/>
    </source>
</evidence>
<sequence>VSIINCGRRKLWLTFAPVADKTAAYFHISMDTINWLSLVYLLISIPFGLVATWILDTVGLKCAVILSAWLNMAGSVIRTFSVISFLSLGSLTYTYLFIGQCLCALAQPLVIFSPTKLAALWFPDHQRATANMISSMSNPLGILIANLLSPALVSEEKDIPLMLGLYAIPAVTACILATVGVHDRVPPTPPSASATHSTSQPFFTGLKMLLRNKPYVILMVCFGAGIGMFTCFSALLEQILCVRGYSNFFAGLNGALFTVFGLLGAFLLGLYVDKTRKFIESTKVCFCLTALASIAFAVVSFVNQAVPLALISSLFGFFGFSIYPVAMELAVECSFPVGEGTSTGLIFVSSQIQGVILMLLLQALTVQISAAPFSTCDIEEGGALDWTVSTLGMAGACSVVACFYVIFFHTDYKRLHAEASNAASINKTGTEQLPGFAGSALLGPPELGPQGSQLQGGSLEASQAQAQAWVSGPPSSAAGSLEALQSPTLVQPWSCRPWKPWLSGSLPGGLAGNQGGFISNCHLLFDER</sequence>
<feature type="transmembrane region" description="Helical" evidence="5">
    <location>
        <begin position="35"/>
        <end position="55"/>
    </location>
</feature>
<name>A0A8C0IXW2_CHEAB</name>
<evidence type="ECO:0000256" key="1">
    <source>
        <dbReference type="ARBA" id="ARBA00004141"/>
    </source>
</evidence>
<reference evidence="7" key="2">
    <citation type="submission" date="2025-09" db="UniProtKB">
        <authorList>
            <consortium name="Ensembl"/>
        </authorList>
    </citation>
    <scope>IDENTIFICATION</scope>
</reference>
<feature type="transmembrane region" description="Helical" evidence="5">
    <location>
        <begin position="62"/>
        <end position="86"/>
    </location>
</feature>
<dbReference type="PROSITE" id="PS50850">
    <property type="entry name" value="MFS"/>
    <property type="match status" value="1"/>
</dbReference>
<dbReference type="AlphaFoldDB" id="A0A8C0IXW2"/>
<feature type="domain" description="Major facilitator superfamily (MFS) profile" evidence="6">
    <location>
        <begin position="1"/>
        <end position="413"/>
    </location>
</feature>
<proteinExistence type="predicted"/>
<dbReference type="GO" id="GO:0022857">
    <property type="term" value="F:transmembrane transporter activity"/>
    <property type="evidence" value="ECO:0007669"/>
    <property type="project" value="InterPro"/>
</dbReference>